<dbReference type="EMBL" id="SOFY01000014">
    <property type="protein sequence ID" value="TFC51263.1"/>
    <property type="molecule type" value="Genomic_DNA"/>
</dbReference>
<dbReference type="NCBIfam" id="NF006743">
    <property type="entry name" value="PRK09270.1-2"/>
    <property type="match status" value="1"/>
</dbReference>
<keyword evidence="3" id="KW-0418">Kinase</keyword>
<organism evidence="3 4">
    <name type="scientific">Cryobacterium shii</name>
    <dbReference type="NCBI Taxonomy" id="1259235"/>
    <lineage>
        <taxon>Bacteria</taxon>
        <taxon>Bacillati</taxon>
        <taxon>Actinomycetota</taxon>
        <taxon>Actinomycetes</taxon>
        <taxon>Micrococcales</taxon>
        <taxon>Microbacteriaceae</taxon>
        <taxon>Cryobacterium</taxon>
    </lineage>
</organism>
<keyword evidence="4" id="KW-1185">Reference proteome</keyword>
<evidence type="ECO:0000313" key="3">
    <source>
        <dbReference type="EMBL" id="TFC51263.1"/>
    </source>
</evidence>
<dbReference type="Proteomes" id="UP000297403">
    <property type="component" value="Unassembled WGS sequence"/>
</dbReference>
<reference evidence="3 4" key="1">
    <citation type="submission" date="2019-03" db="EMBL/GenBank/DDBJ databases">
        <title>Genomics of glacier-inhabiting Cryobacterium strains.</title>
        <authorList>
            <person name="Liu Q."/>
            <person name="Xin Y.-H."/>
        </authorList>
    </citation>
    <scope>NUCLEOTIDE SEQUENCE [LARGE SCALE GENOMIC DNA]</scope>
    <source>
        <strain evidence="4">TMT1-22</strain>
    </source>
</reference>
<dbReference type="InterPro" id="IPR006083">
    <property type="entry name" value="PRK/URK"/>
</dbReference>
<dbReference type="RefSeq" id="WP_134451032.1">
    <property type="nucleotide sequence ID" value="NZ_SOFY01000014.1"/>
</dbReference>
<dbReference type="Gene3D" id="3.40.50.300">
    <property type="entry name" value="P-loop containing nucleotide triphosphate hydrolases"/>
    <property type="match status" value="1"/>
</dbReference>
<feature type="domain" description="Phosphoribulokinase/uridine kinase" evidence="2">
    <location>
        <begin position="52"/>
        <end position="198"/>
    </location>
</feature>
<evidence type="ECO:0000259" key="2">
    <source>
        <dbReference type="Pfam" id="PF00485"/>
    </source>
</evidence>
<feature type="region of interest" description="Disordered" evidence="1">
    <location>
        <begin position="27"/>
        <end position="48"/>
    </location>
</feature>
<evidence type="ECO:0000313" key="4">
    <source>
        <dbReference type="Proteomes" id="UP000297403"/>
    </source>
</evidence>
<dbReference type="GO" id="GO:0005524">
    <property type="term" value="F:ATP binding"/>
    <property type="evidence" value="ECO:0007669"/>
    <property type="project" value="InterPro"/>
</dbReference>
<dbReference type="AlphaFoldDB" id="A0AAQ2C7Z0"/>
<dbReference type="InterPro" id="IPR027417">
    <property type="entry name" value="P-loop_NTPase"/>
</dbReference>
<gene>
    <name evidence="3" type="ORF">E3O49_04125</name>
</gene>
<dbReference type="GO" id="GO:0016301">
    <property type="term" value="F:kinase activity"/>
    <property type="evidence" value="ECO:0007669"/>
    <property type="project" value="UniProtKB-KW"/>
</dbReference>
<proteinExistence type="predicted"/>
<dbReference type="SUPFAM" id="SSF52540">
    <property type="entry name" value="P-loop containing nucleoside triphosphate hydrolases"/>
    <property type="match status" value="1"/>
</dbReference>
<comment type="caution">
    <text evidence="3">The sequence shown here is derived from an EMBL/GenBank/DDBJ whole genome shotgun (WGS) entry which is preliminary data.</text>
</comment>
<keyword evidence="3" id="KW-0808">Transferase</keyword>
<dbReference type="Pfam" id="PF00485">
    <property type="entry name" value="PRK"/>
    <property type="match status" value="1"/>
</dbReference>
<protein>
    <submittedName>
        <fullName evidence="3">Nucleoside/nucleotide kinase family protein</fullName>
    </submittedName>
</protein>
<dbReference type="PANTHER" id="PTHR10285">
    <property type="entry name" value="URIDINE KINASE"/>
    <property type="match status" value="1"/>
</dbReference>
<name>A0AAQ2C7Z0_9MICO</name>
<evidence type="ECO:0000256" key="1">
    <source>
        <dbReference type="SAM" id="MobiDB-lite"/>
    </source>
</evidence>
<accession>A0AAQ2C7Z0</accession>
<sequence length="237" mass="25533">MPLLRTLDEIIAVVTTATAITTATAVTAPTDAGPRPHSPAAASRADAPARTIIGITGSPGTGKTTFAEALVARLNTPVSRAQLVSMDGFHLPQARLVELGRRDRMGAPDTLDVDGFVHLLRRLRSTDGPVTAPGFDRETEEATPGTVQIDPDRRILVVEGNYLLHDRAGWKRVAPLLNLSLFVGVDRSLHLARLVARHERYGKSATDARAWALGPDEANARLIELTRARADHEIRLG</sequence>